<feature type="chain" id="PRO_5042013346" description="Cellobiose dehydrogenase-like cytochrome domain-containing protein" evidence="1">
    <location>
        <begin position="19"/>
        <end position="254"/>
    </location>
</feature>
<dbReference type="AlphaFoldDB" id="A0AAD5X3A2"/>
<dbReference type="EMBL" id="JADGJD010000148">
    <property type="protein sequence ID" value="KAJ3054258.1"/>
    <property type="molecule type" value="Genomic_DNA"/>
</dbReference>
<gene>
    <name evidence="3" type="ORF">HK097_002243</name>
</gene>
<sequence length="254" mass="26417">MQFKAVTLLAAFAGLAQAQTFTSTYVDPVNGLKYQSATENGITFGVALPATSNPTELVVQMRAPASVGWVGGSLGGSMKYSLLLVAWLNAQNQIVVSPRYATDYVMPTPLSGPVITVLKDSGIVNGELKVNVRCQGCTSWAGSEGTQSIATSGFQLLAYAANSFTKPSTPSSASSSLGIHSIFGILPALEMADAQNSDYTSKVNAQLPFAPPLPLLPSLSTPLSLAANSKLPALPPALALRPLPHRTVDLALLS</sequence>
<keyword evidence="1" id="KW-0732">Signal</keyword>
<dbReference type="Gene3D" id="2.60.40.1210">
    <property type="entry name" value="Cellobiose dehydrogenase, cytochrome domain"/>
    <property type="match status" value="1"/>
</dbReference>
<dbReference type="Pfam" id="PF16010">
    <property type="entry name" value="CDH-cyt"/>
    <property type="match status" value="1"/>
</dbReference>
<evidence type="ECO:0000256" key="1">
    <source>
        <dbReference type="SAM" id="SignalP"/>
    </source>
</evidence>
<dbReference type="PANTHER" id="PTHR47797">
    <property type="entry name" value="DEHYDROGENASE, PUTATIVE (AFU_ORTHOLOGUE AFUA_8G05805)-RELATED"/>
    <property type="match status" value="1"/>
</dbReference>
<feature type="signal peptide" evidence="1">
    <location>
        <begin position="1"/>
        <end position="18"/>
    </location>
</feature>
<feature type="domain" description="Cellobiose dehydrogenase-like cytochrome" evidence="2">
    <location>
        <begin position="25"/>
        <end position="200"/>
    </location>
</feature>
<evidence type="ECO:0000313" key="3">
    <source>
        <dbReference type="EMBL" id="KAJ3054258.1"/>
    </source>
</evidence>
<name>A0AAD5X3A2_9FUNG</name>
<dbReference type="SUPFAM" id="SSF49344">
    <property type="entry name" value="CBD9-like"/>
    <property type="match status" value="1"/>
</dbReference>
<evidence type="ECO:0000259" key="2">
    <source>
        <dbReference type="Pfam" id="PF16010"/>
    </source>
</evidence>
<dbReference type="PANTHER" id="PTHR47797:SF5">
    <property type="entry name" value="CELLOBIOSE DEHYDROGENASE CYTOCHROME DOMAIN-CONTAINING PROTEIN"/>
    <property type="match status" value="1"/>
</dbReference>
<dbReference type="InterPro" id="IPR015920">
    <property type="entry name" value="Cellobiose_DH-like_cyt"/>
</dbReference>
<evidence type="ECO:0000313" key="4">
    <source>
        <dbReference type="Proteomes" id="UP001212841"/>
    </source>
</evidence>
<proteinExistence type="predicted"/>
<organism evidence="3 4">
    <name type="scientific">Rhizophlyctis rosea</name>
    <dbReference type="NCBI Taxonomy" id="64517"/>
    <lineage>
        <taxon>Eukaryota</taxon>
        <taxon>Fungi</taxon>
        <taxon>Fungi incertae sedis</taxon>
        <taxon>Chytridiomycota</taxon>
        <taxon>Chytridiomycota incertae sedis</taxon>
        <taxon>Chytridiomycetes</taxon>
        <taxon>Rhizophlyctidales</taxon>
        <taxon>Rhizophlyctidaceae</taxon>
        <taxon>Rhizophlyctis</taxon>
    </lineage>
</organism>
<accession>A0AAD5X3A2</accession>
<comment type="caution">
    <text evidence="3">The sequence shown here is derived from an EMBL/GenBank/DDBJ whole genome shotgun (WGS) entry which is preliminary data.</text>
</comment>
<protein>
    <recommendedName>
        <fullName evidence="2">Cellobiose dehydrogenase-like cytochrome domain-containing protein</fullName>
    </recommendedName>
</protein>
<dbReference type="Proteomes" id="UP001212841">
    <property type="component" value="Unassembled WGS sequence"/>
</dbReference>
<dbReference type="CDD" id="cd09630">
    <property type="entry name" value="CDH_like_cytochrome"/>
    <property type="match status" value="1"/>
</dbReference>
<keyword evidence="4" id="KW-1185">Reference proteome</keyword>
<reference evidence="3" key="1">
    <citation type="submission" date="2020-05" db="EMBL/GenBank/DDBJ databases">
        <title>Phylogenomic resolution of chytrid fungi.</title>
        <authorList>
            <person name="Stajich J.E."/>
            <person name="Amses K."/>
            <person name="Simmons R."/>
            <person name="Seto K."/>
            <person name="Myers J."/>
            <person name="Bonds A."/>
            <person name="Quandt C.A."/>
            <person name="Barry K."/>
            <person name="Liu P."/>
            <person name="Grigoriev I."/>
            <person name="Longcore J.E."/>
            <person name="James T.Y."/>
        </authorList>
    </citation>
    <scope>NUCLEOTIDE SEQUENCE</scope>
    <source>
        <strain evidence="3">JEL0318</strain>
    </source>
</reference>